<dbReference type="AlphaFoldDB" id="A0A8B9Q6R5"/>
<name>A0A8B9Q6R5_APTOW</name>
<reference evidence="2" key="2">
    <citation type="submission" date="2025-09" db="UniProtKB">
        <authorList>
            <consortium name="Ensembl"/>
        </authorList>
    </citation>
    <scope>IDENTIFICATION</scope>
</reference>
<keyword evidence="3" id="KW-1185">Reference proteome</keyword>
<dbReference type="Proteomes" id="UP000694424">
    <property type="component" value="Unplaced"/>
</dbReference>
<evidence type="ECO:0000313" key="2">
    <source>
        <dbReference type="Ensembl" id="ENSAOWP00000021205.1"/>
    </source>
</evidence>
<feature type="region of interest" description="Disordered" evidence="1">
    <location>
        <begin position="49"/>
        <end position="82"/>
    </location>
</feature>
<proteinExistence type="predicted"/>
<organism evidence="2 3">
    <name type="scientific">Apteryx owenii</name>
    <name type="common">Little spotted kiwi</name>
    <dbReference type="NCBI Taxonomy" id="8824"/>
    <lineage>
        <taxon>Eukaryota</taxon>
        <taxon>Metazoa</taxon>
        <taxon>Chordata</taxon>
        <taxon>Craniata</taxon>
        <taxon>Vertebrata</taxon>
        <taxon>Euteleostomi</taxon>
        <taxon>Archelosauria</taxon>
        <taxon>Archosauria</taxon>
        <taxon>Dinosauria</taxon>
        <taxon>Saurischia</taxon>
        <taxon>Theropoda</taxon>
        <taxon>Coelurosauria</taxon>
        <taxon>Aves</taxon>
        <taxon>Palaeognathae</taxon>
        <taxon>Apterygiformes</taxon>
        <taxon>Apterygidae</taxon>
        <taxon>Apteryx</taxon>
    </lineage>
</organism>
<evidence type="ECO:0000313" key="3">
    <source>
        <dbReference type="Proteomes" id="UP000694424"/>
    </source>
</evidence>
<reference evidence="2" key="1">
    <citation type="submission" date="2025-08" db="UniProtKB">
        <authorList>
            <consortium name="Ensembl"/>
        </authorList>
    </citation>
    <scope>IDENTIFICATION</scope>
</reference>
<accession>A0A8B9Q6R5</accession>
<sequence length="129" mass="13965">GVMPTDTRERLQGQLCSAVSSGPRRTVRSRFVAQGGLWWTPRSSPARFPGMAPGCLERSPRKRLGAAGPSRLCPGTSGKRNREGLDTLQAAPGPVLEAPVSLGALWRCSSHFWKLWKLQKVLGTLQDSA</sequence>
<evidence type="ECO:0000256" key="1">
    <source>
        <dbReference type="SAM" id="MobiDB-lite"/>
    </source>
</evidence>
<dbReference type="Ensembl" id="ENSAOWT00000024011.1">
    <property type="protein sequence ID" value="ENSAOWP00000021205.1"/>
    <property type="gene ID" value="ENSAOWG00000014344.1"/>
</dbReference>
<protein>
    <submittedName>
        <fullName evidence="2">Uncharacterized protein</fullName>
    </submittedName>
</protein>